<sequence length="750" mass="80629">MSYPTEETQMSDVYGTDSYTAHLDALTRNEEKNWDDYNESTSGLGDPLEPWHGWIGDNNEDNPTDLGDGYLWDVGVYSTDDNGHDNDNDNDRSHASGTSSPTSLSNSHYTTASYDAQSNEDLRPSAHPLSEPTLTGAIDPRMLLPTRWVRTRHGEKSLRQAMEAKERLEKQATKANKAKKTSSTRTKKAQPKMGAPKKSVKATTKAASKKSVAGAGARVKAQLTAPPTRTPVTNVRTSTRSSSPLPPKSTTTSRPRKSAISHSPASTTSTSASASSSASLDAAGARGRPATAMTCASFAALSLGEDQQESATLAKPTAPIAHVHEDDESMEVELDFVHTQDLPCANIPILVFDVKATALPTGHVFADEELSETPQRQRDNVEGVRTANDPAPIPEEGSGDDANRIGTATSSNPTLPSTSVAELGVGQGPAIHVHVHVHGAPAPAAPTHTGYTPYSSHSIPPPPQWNPQQQDAPSHGYPHQHPPMGPPAHPGYFQPHFGHGWYPPHAFGYPPPTHGYHYPPPTHAPSFSGCAPAPHPYIGYPSSQPQPPHLPPHAGPAPSAAPTSHHGFNASTQAQGPPPASSSSNAQTSAPQRTSGREVTVWQAVAKTVIVPEVVLPSRVPTAGEKLIWCGHISTEKKWDAQAQDWRNPRCNHLILDAQDAIQNHYLHVHELDWAGSYQKCTWGSSCKRKMKGENIPRHIVDVHVDGNDGLCEGKGCKLARAGSTRWCTSEACQHIEPLWVNRDASQNFI</sequence>
<proteinExistence type="predicted"/>
<feature type="compositionally biased region" description="Low complexity" evidence="1">
    <location>
        <begin position="260"/>
        <end position="277"/>
    </location>
</feature>
<feature type="region of interest" description="Disordered" evidence="1">
    <location>
        <begin position="81"/>
        <end position="138"/>
    </location>
</feature>
<feature type="compositionally biased region" description="Pro residues" evidence="1">
    <location>
        <begin position="544"/>
        <end position="555"/>
    </location>
</feature>
<dbReference type="Proteomes" id="UP000298030">
    <property type="component" value="Unassembled WGS sequence"/>
</dbReference>
<feature type="region of interest" description="Disordered" evidence="1">
    <location>
        <begin position="440"/>
        <end position="487"/>
    </location>
</feature>
<dbReference type="AlphaFoldDB" id="A0A4Y7SDX0"/>
<gene>
    <name evidence="2" type="ORF">FA13DRAFT_1801572</name>
</gene>
<reference evidence="2 3" key="1">
    <citation type="journal article" date="2019" name="Nat. Ecol. Evol.">
        <title>Megaphylogeny resolves global patterns of mushroom evolution.</title>
        <authorList>
            <person name="Varga T."/>
            <person name="Krizsan K."/>
            <person name="Foldi C."/>
            <person name="Dima B."/>
            <person name="Sanchez-Garcia M."/>
            <person name="Sanchez-Ramirez S."/>
            <person name="Szollosi G.J."/>
            <person name="Szarkandi J.G."/>
            <person name="Papp V."/>
            <person name="Albert L."/>
            <person name="Andreopoulos W."/>
            <person name="Angelini C."/>
            <person name="Antonin V."/>
            <person name="Barry K.W."/>
            <person name="Bougher N.L."/>
            <person name="Buchanan P."/>
            <person name="Buyck B."/>
            <person name="Bense V."/>
            <person name="Catcheside P."/>
            <person name="Chovatia M."/>
            <person name="Cooper J."/>
            <person name="Damon W."/>
            <person name="Desjardin D."/>
            <person name="Finy P."/>
            <person name="Geml J."/>
            <person name="Haridas S."/>
            <person name="Hughes K."/>
            <person name="Justo A."/>
            <person name="Karasinski D."/>
            <person name="Kautmanova I."/>
            <person name="Kiss B."/>
            <person name="Kocsube S."/>
            <person name="Kotiranta H."/>
            <person name="LaButti K.M."/>
            <person name="Lechner B.E."/>
            <person name="Liimatainen K."/>
            <person name="Lipzen A."/>
            <person name="Lukacs Z."/>
            <person name="Mihaltcheva S."/>
            <person name="Morgado L.N."/>
            <person name="Niskanen T."/>
            <person name="Noordeloos M.E."/>
            <person name="Ohm R.A."/>
            <person name="Ortiz-Santana B."/>
            <person name="Ovrebo C."/>
            <person name="Racz N."/>
            <person name="Riley R."/>
            <person name="Savchenko A."/>
            <person name="Shiryaev A."/>
            <person name="Soop K."/>
            <person name="Spirin V."/>
            <person name="Szebenyi C."/>
            <person name="Tomsovsky M."/>
            <person name="Tulloss R.E."/>
            <person name="Uehling J."/>
            <person name="Grigoriev I.V."/>
            <person name="Vagvolgyi C."/>
            <person name="Papp T."/>
            <person name="Martin F.M."/>
            <person name="Miettinen O."/>
            <person name="Hibbett D.S."/>
            <person name="Nagy L.G."/>
        </authorList>
    </citation>
    <scope>NUCLEOTIDE SEQUENCE [LARGE SCALE GENOMIC DNA]</scope>
    <source>
        <strain evidence="2 3">FP101781</strain>
    </source>
</reference>
<feature type="region of interest" description="Disordered" evidence="1">
    <location>
        <begin position="28"/>
        <end position="67"/>
    </location>
</feature>
<feature type="compositionally biased region" description="Low complexity" evidence="1">
    <location>
        <begin position="440"/>
        <end position="453"/>
    </location>
</feature>
<feature type="region of interest" description="Disordered" evidence="1">
    <location>
        <begin position="367"/>
        <end position="422"/>
    </location>
</feature>
<dbReference type="EMBL" id="QPFP01000163">
    <property type="protein sequence ID" value="TEB19901.1"/>
    <property type="molecule type" value="Genomic_DNA"/>
</dbReference>
<organism evidence="2 3">
    <name type="scientific">Coprinellus micaceus</name>
    <name type="common">Glistening ink-cap mushroom</name>
    <name type="synonym">Coprinus micaceus</name>
    <dbReference type="NCBI Taxonomy" id="71717"/>
    <lineage>
        <taxon>Eukaryota</taxon>
        <taxon>Fungi</taxon>
        <taxon>Dikarya</taxon>
        <taxon>Basidiomycota</taxon>
        <taxon>Agaricomycotina</taxon>
        <taxon>Agaricomycetes</taxon>
        <taxon>Agaricomycetidae</taxon>
        <taxon>Agaricales</taxon>
        <taxon>Agaricineae</taxon>
        <taxon>Psathyrellaceae</taxon>
        <taxon>Coprinellus</taxon>
    </lineage>
</organism>
<feature type="compositionally biased region" description="Polar residues" evidence="1">
    <location>
        <begin position="406"/>
        <end position="420"/>
    </location>
</feature>
<feature type="compositionally biased region" description="Low complexity" evidence="1">
    <location>
        <begin position="95"/>
        <end position="107"/>
    </location>
</feature>
<keyword evidence="3" id="KW-1185">Reference proteome</keyword>
<feature type="compositionally biased region" description="Low complexity" evidence="1">
    <location>
        <begin position="556"/>
        <end position="592"/>
    </location>
</feature>
<name>A0A4Y7SDX0_COPMI</name>
<feature type="region of interest" description="Disordered" evidence="1">
    <location>
        <begin position="537"/>
        <end position="596"/>
    </location>
</feature>
<evidence type="ECO:0000313" key="3">
    <source>
        <dbReference type="Proteomes" id="UP000298030"/>
    </source>
</evidence>
<feature type="compositionally biased region" description="Basic and acidic residues" evidence="1">
    <location>
        <begin position="81"/>
        <end position="94"/>
    </location>
</feature>
<feature type="compositionally biased region" description="Basic residues" evidence="1">
    <location>
        <begin position="176"/>
        <end position="190"/>
    </location>
</feature>
<feature type="compositionally biased region" description="Low complexity" evidence="1">
    <location>
        <begin position="226"/>
        <end position="253"/>
    </location>
</feature>
<evidence type="ECO:0000313" key="2">
    <source>
        <dbReference type="EMBL" id="TEB19901.1"/>
    </source>
</evidence>
<feature type="compositionally biased region" description="Polar residues" evidence="1">
    <location>
        <begin position="108"/>
        <end position="119"/>
    </location>
</feature>
<feature type="compositionally biased region" description="Low complexity" evidence="1">
    <location>
        <begin position="201"/>
        <end position="217"/>
    </location>
</feature>
<protein>
    <submittedName>
        <fullName evidence="2">Uncharacterized protein</fullName>
    </submittedName>
</protein>
<comment type="caution">
    <text evidence="2">The sequence shown here is derived from an EMBL/GenBank/DDBJ whole genome shotgun (WGS) entry which is preliminary data.</text>
</comment>
<feature type="region of interest" description="Disordered" evidence="1">
    <location>
        <begin position="168"/>
        <end position="277"/>
    </location>
</feature>
<evidence type="ECO:0000256" key="1">
    <source>
        <dbReference type="SAM" id="MobiDB-lite"/>
    </source>
</evidence>
<accession>A0A4Y7SDX0</accession>
<dbReference type="STRING" id="71717.A0A4Y7SDX0"/>